<comment type="caution">
    <text evidence="2">The sequence shown here is derived from an EMBL/GenBank/DDBJ whole genome shotgun (WGS) entry which is preliminary data.</text>
</comment>
<dbReference type="InterPro" id="IPR041049">
    <property type="entry name" value="DUF5615"/>
</dbReference>
<protein>
    <recommendedName>
        <fullName evidence="1">DUF5615 domain-containing protein</fullName>
    </recommendedName>
</protein>
<feature type="domain" description="DUF5615" evidence="1">
    <location>
        <begin position="38"/>
        <end position="122"/>
    </location>
</feature>
<evidence type="ECO:0000313" key="3">
    <source>
        <dbReference type="Proteomes" id="UP000274822"/>
    </source>
</evidence>
<dbReference type="Proteomes" id="UP000274822">
    <property type="component" value="Unassembled WGS sequence"/>
</dbReference>
<dbReference type="EMBL" id="RBNJ01002319">
    <property type="protein sequence ID" value="RUS32099.1"/>
    <property type="molecule type" value="Genomic_DNA"/>
</dbReference>
<name>A0A433QQR0_9FUNG</name>
<dbReference type="AlphaFoldDB" id="A0A433QQR0"/>
<proteinExistence type="predicted"/>
<gene>
    <name evidence="2" type="ORF">BC938DRAFT_476286</name>
</gene>
<keyword evidence="3" id="KW-1185">Reference proteome</keyword>
<reference evidence="2 3" key="1">
    <citation type="journal article" date="2018" name="New Phytol.">
        <title>Phylogenomics of Endogonaceae and evolution of mycorrhizas within Mucoromycota.</title>
        <authorList>
            <person name="Chang Y."/>
            <person name="Desiro A."/>
            <person name="Na H."/>
            <person name="Sandor L."/>
            <person name="Lipzen A."/>
            <person name="Clum A."/>
            <person name="Barry K."/>
            <person name="Grigoriev I.V."/>
            <person name="Martin F.M."/>
            <person name="Stajich J.E."/>
            <person name="Smith M.E."/>
            <person name="Bonito G."/>
            <person name="Spatafora J.W."/>
        </authorList>
    </citation>
    <scope>NUCLEOTIDE SEQUENCE [LARGE SCALE GENOMIC DNA]</scope>
    <source>
        <strain evidence="2 3">AD002</strain>
    </source>
</reference>
<accession>A0A433QQR0</accession>
<sequence length="205" mass="23644">ARALAESLKQNTTLGTLNLEGVFGVANIYIPSSSKLSIILDENIMDRDLIAQFIAVLDVRAVTELRLRDMAYEDVIKRAQLDGRILVTCNTDYLSEHGMARNGILVLWGRLGNKRFVRLTKKERRIVVPGLFQTHRLKMEEVRNYNLVRFAILSGNDLNDFKWEIRPPTDEELTRYFLKYVEKEGALPSPMPQDAQRRRLKEGRL</sequence>
<feature type="non-terminal residue" evidence="2">
    <location>
        <position position="1"/>
    </location>
</feature>
<dbReference type="Pfam" id="PF18480">
    <property type="entry name" value="DUF5615"/>
    <property type="match status" value="1"/>
</dbReference>
<evidence type="ECO:0000313" key="2">
    <source>
        <dbReference type="EMBL" id="RUS32099.1"/>
    </source>
</evidence>
<organism evidence="2 3">
    <name type="scientific">Jimgerdemannia flammicorona</name>
    <dbReference type="NCBI Taxonomy" id="994334"/>
    <lineage>
        <taxon>Eukaryota</taxon>
        <taxon>Fungi</taxon>
        <taxon>Fungi incertae sedis</taxon>
        <taxon>Mucoromycota</taxon>
        <taxon>Mucoromycotina</taxon>
        <taxon>Endogonomycetes</taxon>
        <taxon>Endogonales</taxon>
        <taxon>Endogonaceae</taxon>
        <taxon>Jimgerdemannia</taxon>
    </lineage>
</organism>
<evidence type="ECO:0000259" key="1">
    <source>
        <dbReference type="Pfam" id="PF18480"/>
    </source>
</evidence>